<evidence type="ECO:0000259" key="2">
    <source>
        <dbReference type="Pfam" id="PF16884"/>
    </source>
</evidence>
<keyword evidence="1" id="KW-0560">Oxidoreductase</keyword>
<dbReference type="Gene3D" id="3.90.180.10">
    <property type="entry name" value="Medium-chain alcohol dehydrogenases, catalytic domain"/>
    <property type="match status" value="1"/>
</dbReference>
<organism evidence="3 4">
    <name type="scientific">Castilleja foliolosa</name>
    <dbReference type="NCBI Taxonomy" id="1961234"/>
    <lineage>
        <taxon>Eukaryota</taxon>
        <taxon>Viridiplantae</taxon>
        <taxon>Streptophyta</taxon>
        <taxon>Embryophyta</taxon>
        <taxon>Tracheophyta</taxon>
        <taxon>Spermatophyta</taxon>
        <taxon>Magnoliopsida</taxon>
        <taxon>eudicotyledons</taxon>
        <taxon>Gunneridae</taxon>
        <taxon>Pentapetalae</taxon>
        <taxon>asterids</taxon>
        <taxon>lamiids</taxon>
        <taxon>Lamiales</taxon>
        <taxon>Orobanchaceae</taxon>
        <taxon>Pedicularideae</taxon>
        <taxon>Castillejinae</taxon>
        <taxon>Castilleja</taxon>
    </lineage>
</organism>
<dbReference type="Gene3D" id="3.40.50.720">
    <property type="entry name" value="NAD(P)-binding Rossmann-like Domain"/>
    <property type="match status" value="1"/>
</dbReference>
<dbReference type="InterPro" id="IPR045010">
    <property type="entry name" value="MDR_fam"/>
</dbReference>
<keyword evidence="4" id="KW-1185">Reference proteome</keyword>
<dbReference type="EMBL" id="JAVIJP010000032">
    <property type="protein sequence ID" value="KAL3631481.1"/>
    <property type="molecule type" value="Genomic_DNA"/>
</dbReference>
<evidence type="ECO:0000256" key="1">
    <source>
        <dbReference type="ARBA" id="ARBA00023002"/>
    </source>
</evidence>
<dbReference type="InterPro" id="IPR041694">
    <property type="entry name" value="ADH_N_2"/>
</dbReference>
<dbReference type="Proteomes" id="UP001632038">
    <property type="component" value="Unassembled WGS sequence"/>
</dbReference>
<dbReference type="GO" id="GO:0016491">
    <property type="term" value="F:oxidoreductase activity"/>
    <property type="evidence" value="ECO:0007669"/>
    <property type="project" value="UniProtKB-KW"/>
</dbReference>
<comment type="caution">
    <text evidence="3">The sequence shown here is derived from an EMBL/GenBank/DDBJ whole genome shotgun (WGS) entry which is preliminary data.</text>
</comment>
<dbReference type="InterPro" id="IPR011032">
    <property type="entry name" value="GroES-like_sf"/>
</dbReference>
<sequence>MGDKNMVSIKQVILKNNIQGIPKETDFELRTTTISTEIGDYNSNGGAVLLKNLYLACDPYLCHIMRSDELLPFMHDIVPGSVVKGYGVAKVIKSGIEELKEGDYVWGITGWESFSWNLDPQKQLTKIHFTDDVPLSYYAGILGMPGHGAYMGWNEMCYPKQGESVYVSSAAGGVGHLVGQFAKMSGCYVVGSASCWNYVLNLKCNSQQYLVDC</sequence>
<reference evidence="4" key="1">
    <citation type="journal article" date="2024" name="IScience">
        <title>Strigolactones Initiate the Formation of Haustorium-like Structures in Castilleja.</title>
        <authorList>
            <person name="Buerger M."/>
            <person name="Peterson D."/>
            <person name="Chory J."/>
        </authorList>
    </citation>
    <scope>NUCLEOTIDE SEQUENCE [LARGE SCALE GENOMIC DNA]</scope>
</reference>
<evidence type="ECO:0000313" key="3">
    <source>
        <dbReference type="EMBL" id="KAL3631481.1"/>
    </source>
</evidence>
<feature type="domain" description="Oxidoreductase N-terminal" evidence="2">
    <location>
        <begin position="10"/>
        <end position="124"/>
    </location>
</feature>
<protein>
    <recommendedName>
        <fullName evidence="2">Oxidoreductase N-terminal domain-containing protein</fullName>
    </recommendedName>
</protein>
<dbReference type="PANTHER" id="PTHR43205:SF73">
    <property type="entry name" value="2-ALKENAL REDUCTASE (NADP(+)-DEPENDENT)-LIKE"/>
    <property type="match status" value="1"/>
</dbReference>
<accession>A0ABD3CRI2</accession>
<dbReference type="Pfam" id="PF16884">
    <property type="entry name" value="ADH_N_2"/>
    <property type="match status" value="1"/>
</dbReference>
<proteinExistence type="predicted"/>
<dbReference type="PANTHER" id="PTHR43205">
    <property type="entry name" value="PROSTAGLANDIN REDUCTASE"/>
    <property type="match status" value="1"/>
</dbReference>
<gene>
    <name evidence="3" type="ORF">CASFOL_024465</name>
</gene>
<dbReference type="SUPFAM" id="SSF50129">
    <property type="entry name" value="GroES-like"/>
    <property type="match status" value="1"/>
</dbReference>
<evidence type="ECO:0000313" key="4">
    <source>
        <dbReference type="Proteomes" id="UP001632038"/>
    </source>
</evidence>
<dbReference type="AlphaFoldDB" id="A0ABD3CRI2"/>
<name>A0ABD3CRI2_9LAMI</name>